<dbReference type="Gene3D" id="2.40.70.10">
    <property type="entry name" value="Acid Proteases"/>
    <property type="match status" value="1"/>
</dbReference>
<feature type="compositionally biased region" description="Basic and acidic residues" evidence="2">
    <location>
        <begin position="28"/>
        <end position="43"/>
    </location>
</feature>
<dbReference type="OrthoDB" id="5597136at2759"/>
<gene>
    <name evidence="3" type="ORF">DERYTH_LOCUS21206</name>
</gene>
<organism evidence="3 4">
    <name type="scientific">Dentiscutata erythropus</name>
    <dbReference type="NCBI Taxonomy" id="1348616"/>
    <lineage>
        <taxon>Eukaryota</taxon>
        <taxon>Fungi</taxon>
        <taxon>Fungi incertae sedis</taxon>
        <taxon>Mucoromycota</taxon>
        <taxon>Glomeromycotina</taxon>
        <taxon>Glomeromycetes</taxon>
        <taxon>Diversisporales</taxon>
        <taxon>Gigasporaceae</taxon>
        <taxon>Dentiscutata</taxon>
    </lineage>
</organism>
<dbReference type="CDD" id="cd05483">
    <property type="entry name" value="retropepsin_like_bacteria"/>
    <property type="match status" value="1"/>
</dbReference>
<feature type="non-terminal residue" evidence="3">
    <location>
        <position position="205"/>
    </location>
</feature>
<dbReference type="PANTHER" id="PTHR33064">
    <property type="entry name" value="POL PROTEIN"/>
    <property type="match status" value="1"/>
</dbReference>
<dbReference type="Proteomes" id="UP000789405">
    <property type="component" value="Unassembled WGS sequence"/>
</dbReference>
<dbReference type="InterPro" id="IPR021109">
    <property type="entry name" value="Peptidase_aspartic_dom_sf"/>
</dbReference>
<keyword evidence="1" id="KW-0645">Protease</keyword>
<dbReference type="PANTHER" id="PTHR33064:SF37">
    <property type="entry name" value="RIBONUCLEASE H"/>
    <property type="match status" value="1"/>
</dbReference>
<keyword evidence="4" id="KW-1185">Reference proteome</keyword>
<evidence type="ECO:0000256" key="1">
    <source>
        <dbReference type="ARBA" id="ARBA00022750"/>
    </source>
</evidence>
<dbReference type="SUPFAM" id="SSF56672">
    <property type="entry name" value="DNA/RNA polymerases"/>
    <property type="match status" value="1"/>
</dbReference>
<evidence type="ECO:0000313" key="4">
    <source>
        <dbReference type="Proteomes" id="UP000789405"/>
    </source>
</evidence>
<dbReference type="GO" id="GO:0004190">
    <property type="term" value="F:aspartic-type endopeptidase activity"/>
    <property type="evidence" value="ECO:0007669"/>
    <property type="project" value="UniProtKB-KW"/>
</dbReference>
<evidence type="ECO:0000313" key="3">
    <source>
        <dbReference type="EMBL" id="CAG8789936.1"/>
    </source>
</evidence>
<dbReference type="InterPro" id="IPR001969">
    <property type="entry name" value="Aspartic_peptidase_AS"/>
</dbReference>
<dbReference type="EMBL" id="CAJVPY010026542">
    <property type="protein sequence ID" value="CAG8789936.1"/>
    <property type="molecule type" value="Genomic_DNA"/>
</dbReference>
<proteinExistence type="predicted"/>
<evidence type="ECO:0000256" key="2">
    <source>
        <dbReference type="SAM" id="MobiDB-lite"/>
    </source>
</evidence>
<protein>
    <submittedName>
        <fullName evidence="3">20705_t:CDS:1</fullName>
    </submittedName>
</protein>
<keyword evidence="1" id="KW-0064">Aspartyl protease</keyword>
<dbReference type="InterPro" id="IPR051320">
    <property type="entry name" value="Viral_Replic_Matur_Polypro"/>
</dbReference>
<feature type="region of interest" description="Disordered" evidence="2">
    <location>
        <begin position="1"/>
        <end position="43"/>
    </location>
</feature>
<keyword evidence="1" id="KW-0378">Hydrolase</keyword>
<reference evidence="3" key="1">
    <citation type="submission" date="2021-06" db="EMBL/GenBank/DDBJ databases">
        <authorList>
            <person name="Kallberg Y."/>
            <person name="Tangrot J."/>
            <person name="Rosling A."/>
        </authorList>
    </citation>
    <scope>NUCLEOTIDE SEQUENCE</scope>
    <source>
        <strain evidence="3">MA453B</strain>
    </source>
</reference>
<feature type="non-terminal residue" evidence="3">
    <location>
        <position position="1"/>
    </location>
</feature>
<dbReference type="SUPFAM" id="SSF50630">
    <property type="entry name" value="Acid proteases"/>
    <property type="match status" value="1"/>
</dbReference>
<comment type="caution">
    <text evidence="3">The sequence shown here is derived from an EMBL/GenBank/DDBJ whole genome shotgun (WGS) entry which is preliminary data.</text>
</comment>
<dbReference type="AlphaFoldDB" id="A0A9N9P071"/>
<feature type="compositionally biased region" description="Basic and acidic residues" evidence="2">
    <location>
        <begin position="1"/>
        <end position="13"/>
    </location>
</feature>
<dbReference type="InterPro" id="IPR034122">
    <property type="entry name" value="Retropepsin-like_bacterial"/>
</dbReference>
<dbReference type="Pfam" id="PF13650">
    <property type="entry name" value="Asp_protease_2"/>
    <property type="match status" value="1"/>
</dbReference>
<sequence length="205" mass="22991">NCLLEKKPVKEQKAQSNNDKSKNVSYADAKEAKQKQSESEKENALLKKIPKVQPTFKTLKQEDPMDITVNFPIANSLETDKARKTVAIRCNVKIKGTPVIAILDSGAAMSIITNKLIKRLGLAPTKESKTVVVTANSGRSKALGIVENIKIVPDEDKIDKIKNYPIPVTLRQIWGFLELVSYYRKFTNRFSKIAKPLNQLLKNEL</sequence>
<accession>A0A9N9P071</accession>
<dbReference type="GO" id="GO:0006508">
    <property type="term" value="P:proteolysis"/>
    <property type="evidence" value="ECO:0007669"/>
    <property type="project" value="InterPro"/>
</dbReference>
<name>A0A9N9P071_9GLOM</name>
<dbReference type="PROSITE" id="PS00141">
    <property type="entry name" value="ASP_PROTEASE"/>
    <property type="match status" value="1"/>
</dbReference>
<dbReference type="InterPro" id="IPR043502">
    <property type="entry name" value="DNA/RNA_pol_sf"/>
</dbReference>